<dbReference type="PROSITE" id="PS52029">
    <property type="entry name" value="LD_TPASE"/>
    <property type="match status" value="1"/>
</dbReference>
<evidence type="ECO:0000313" key="11">
    <source>
        <dbReference type="Proteomes" id="UP000564677"/>
    </source>
</evidence>
<dbReference type="GO" id="GO:0005576">
    <property type="term" value="C:extracellular region"/>
    <property type="evidence" value="ECO:0007669"/>
    <property type="project" value="TreeGrafter"/>
</dbReference>
<feature type="active site" description="Nucleophile" evidence="7">
    <location>
        <position position="144"/>
    </location>
</feature>
<evidence type="ECO:0000313" key="10">
    <source>
        <dbReference type="EMBL" id="NIJ65353.1"/>
    </source>
</evidence>
<evidence type="ECO:0000259" key="9">
    <source>
        <dbReference type="PROSITE" id="PS52029"/>
    </source>
</evidence>
<evidence type="ECO:0000256" key="1">
    <source>
        <dbReference type="ARBA" id="ARBA00004752"/>
    </source>
</evidence>
<keyword evidence="3" id="KW-0808">Transferase</keyword>
<dbReference type="GO" id="GO:0071555">
    <property type="term" value="P:cell wall organization"/>
    <property type="evidence" value="ECO:0007669"/>
    <property type="project" value="UniProtKB-UniRule"/>
</dbReference>
<dbReference type="InterPro" id="IPR005490">
    <property type="entry name" value="LD_TPept_cat_dom"/>
</dbReference>
<organism evidence="10 11">
    <name type="scientific">Sphingomonas leidyi</name>
    <dbReference type="NCBI Taxonomy" id="68569"/>
    <lineage>
        <taxon>Bacteria</taxon>
        <taxon>Pseudomonadati</taxon>
        <taxon>Pseudomonadota</taxon>
        <taxon>Alphaproteobacteria</taxon>
        <taxon>Sphingomonadales</taxon>
        <taxon>Sphingomonadaceae</taxon>
        <taxon>Sphingomonas</taxon>
    </lineage>
</organism>
<keyword evidence="11" id="KW-1185">Reference proteome</keyword>
<accession>A0A7X5ZWE8</accession>
<dbReference type="GO" id="GO:0071972">
    <property type="term" value="F:peptidoglycan L,D-transpeptidase activity"/>
    <property type="evidence" value="ECO:0007669"/>
    <property type="project" value="TreeGrafter"/>
</dbReference>
<evidence type="ECO:0000256" key="5">
    <source>
        <dbReference type="ARBA" id="ARBA00022984"/>
    </source>
</evidence>
<dbReference type="InterPro" id="IPR050979">
    <property type="entry name" value="LD-transpeptidase"/>
</dbReference>
<dbReference type="GO" id="GO:0018104">
    <property type="term" value="P:peptidoglycan-protein cross-linking"/>
    <property type="evidence" value="ECO:0007669"/>
    <property type="project" value="TreeGrafter"/>
</dbReference>
<keyword evidence="6 7" id="KW-0961">Cell wall biogenesis/degradation</keyword>
<feature type="signal peptide" evidence="8">
    <location>
        <begin position="1"/>
        <end position="27"/>
    </location>
</feature>
<evidence type="ECO:0000256" key="3">
    <source>
        <dbReference type="ARBA" id="ARBA00022679"/>
    </source>
</evidence>
<dbReference type="RefSeq" id="WP_243857292.1">
    <property type="nucleotide sequence ID" value="NZ_JAASQV010000002.1"/>
</dbReference>
<evidence type="ECO:0000256" key="6">
    <source>
        <dbReference type="ARBA" id="ARBA00023316"/>
    </source>
</evidence>
<dbReference type="Proteomes" id="UP000564677">
    <property type="component" value="Unassembled WGS sequence"/>
</dbReference>
<reference evidence="10 11" key="1">
    <citation type="submission" date="2020-03" db="EMBL/GenBank/DDBJ databases">
        <title>Genomic Encyclopedia of Type Strains, Phase IV (KMG-IV): sequencing the most valuable type-strain genomes for metagenomic binning, comparative biology and taxonomic classification.</title>
        <authorList>
            <person name="Goeker M."/>
        </authorList>
    </citation>
    <scope>NUCLEOTIDE SEQUENCE [LARGE SCALE GENOMIC DNA]</scope>
    <source>
        <strain evidence="10 11">DSM 4733</strain>
    </source>
</reference>
<keyword evidence="4 7" id="KW-0133">Cell shape</keyword>
<feature type="active site" description="Proton donor/acceptor" evidence="7">
    <location>
        <position position="131"/>
    </location>
</feature>
<dbReference type="Gene3D" id="2.40.440.10">
    <property type="entry name" value="L,D-transpeptidase catalytic domain-like"/>
    <property type="match status" value="1"/>
</dbReference>
<comment type="pathway">
    <text evidence="1 7">Cell wall biogenesis; peptidoglycan biosynthesis.</text>
</comment>
<dbReference type="UniPathway" id="UPA00219"/>
<evidence type="ECO:0000256" key="8">
    <source>
        <dbReference type="SAM" id="SignalP"/>
    </source>
</evidence>
<protein>
    <recommendedName>
        <fullName evidence="9">L,D-TPase catalytic domain-containing protein</fullName>
    </recommendedName>
</protein>
<dbReference type="SUPFAM" id="SSF141523">
    <property type="entry name" value="L,D-transpeptidase catalytic domain-like"/>
    <property type="match status" value="1"/>
</dbReference>
<dbReference type="PANTHER" id="PTHR30582:SF2">
    <property type="entry name" value="L,D-TRANSPEPTIDASE YCIB-RELATED"/>
    <property type="match status" value="1"/>
</dbReference>
<proteinExistence type="inferred from homology"/>
<feature type="chain" id="PRO_5031550427" description="L,D-TPase catalytic domain-containing protein" evidence="8">
    <location>
        <begin position="28"/>
        <end position="337"/>
    </location>
</feature>
<dbReference type="EMBL" id="JAASQV010000002">
    <property type="protein sequence ID" value="NIJ65353.1"/>
    <property type="molecule type" value="Genomic_DNA"/>
</dbReference>
<dbReference type="PANTHER" id="PTHR30582">
    <property type="entry name" value="L,D-TRANSPEPTIDASE"/>
    <property type="match status" value="1"/>
</dbReference>
<dbReference type="NCBIfam" id="NF004785">
    <property type="entry name" value="PRK06132.1-2"/>
    <property type="match status" value="1"/>
</dbReference>
<comment type="similarity">
    <text evidence="2">Belongs to the YkuD family.</text>
</comment>
<comment type="caution">
    <text evidence="10">The sequence shown here is derived from an EMBL/GenBank/DDBJ whole genome shotgun (WGS) entry which is preliminary data.</text>
</comment>
<evidence type="ECO:0000256" key="2">
    <source>
        <dbReference type="ARBA" id="ARBA00005992"/>
    </source>
</evidence>
<keyword evidence="5 7" id="KW-0573">Peptidoglycan synthesis</keyword>
<keyword evidence="8" id="KW-0732">Signal</keyword>
<dbReference type="CDD" id="cd16913">
    <property type="entry name" value="YkuD_like"/>
    <property type="match status" value="1"/>
</dbReference>
<dbReference type="AlphaFoldDB" id="A0A7X5ZWE8"/>
<dbReference type="GO" id="GO:0008360">
    <property type="term" value="P:regulation of cell shape"/>
    <property type="evidence" value="ECO:0007669"/>
    <property type="project" value="UniProtKB-UniRule"/>
</dbReference>
<evidence type="ECO:0000256" key="7">
    <source>
        <dbReference type="PROSITE-ProRule" id="PRU01373"/>
    </source>
</evidence>
<name>A0A7X5ZWE8_9SPHN</name>
<gene>
    <name evidence="10" type="ORF">FHR20_002315</name>
</gene>
<dbReference type="InterPro" id="IPR038063">
    <property type="entry name" value="Transpep_catalytic_dom"/>
</dbReference>
<dbReference type="Pfam" id="PF03734">
    <property type="entry name" value="YkuD"/>
    <property type="match status" value="1"/>
</dbReference>
<feature type="domain" description="L,D-TPase catalytic" evidence="9">
    <location>
        <begin position="59"/>
        <end position="168"/>
    </location>
</feature>
<dbReference type="GO" id="GO:0016740">
    <property type="term" value="F:transferase activity"/>
    <property type="evidence" value="ECO:0007669"/>
    <property type="project" value="UniProtKB-KW"/>
</dbReference>
<sequence>MLRSKRIKTLSLAAATGLLATAGAAQMQPIHGGTVMASVERLRPGQYIWVPEIAPAGPMLVVVNIATQRVVAYRNGVPIAVSTISTGKAGHRTPTGVFTILQKAKWHRSSKYSNAPMPFMQRLTWYGIALHAGNLPGYPASHGCIRLPHEFARLLFEETDLGMTVIVTNQAPALRIGADPVAPALPAGPAVWRPELSRAGPVSIVVSGADRRMVVLRGGVEIGSAPVAFDGVIDRVQAYVLQDVVAGDYRWQRLALPGEGPAAAGLAAPDAGRFQGSDPFRRALAGVVGPGTTLVVIPDSLGLGSDLAQPAAVAPEALIENDPGVAGWLEDDEVTTR</sequence>
<evidence type="ECO:0000256" key="4">
    <source>
        <dbReference type="ARBA" id="ARBA00022960"/>
    </source>
</evidence>